<keyword evidence="1" id="KW-0853">WD repeat</keyword>
<dbReference type="GO" id="GO:0043161">
    <property type="term" value="P:proteasome-mediated ubiquitin-dependent protein catabolic process"/>
    <property type="evidence" value="ECO:0007669"/>
    <property type="project" value="TreeGrafter"/>
</dbReference>
<dbReference type="PROSITE" id="PS50082">
    <property type="entry name" value="WD_REPEATS_2"/>
    <property type="match status" value="1"/>
</dbReference>
<dbReference type="InterPro" id="IPR015943">
    <property type="entry name" value="WD40/YVTN_repeat-like_dom_sf"/>
</dbReference>
<evidence type="ECO:0000313" key="2">
    <source>
        <dbReference type="EMBL" id="KAJ7976840.1"/>
    </source>
</evidence>
<dbReference type="InterPro" id="IPR036322">
    <property type="entry name" value="WD40_repeat_dom_sf"/>
</dbReference>
<keyword evidence="3" id="KW-1185">Reference proteome</keyword>
<dbReference type="InterPro" id="IPR042238">
    <property type="entry name" value="Rad28/ERCC8/Ckn1/ATCSA-1"/>
</dbReference>
<dbReference type="GO" id="GO:0000109">
    <property type="term" value="C:nucleotide-excision repair complex"/>
    <property type="evidence" value="ECO:0007669"/>
    <property type="project" value="TreeGrafter"/>
</dbReference>
<comment type="caution">
    <text evidence="2">The sequence shown here is derived from an EMBL/GenBank/DDBJ whole genome shotgun (WGS) entry which is preliminary data.</text>
</comment>
<evidence type="ECO:0000256" key="1">
    <source>
        <dbReference type="PROSITE-ProRule" id="PRU00221"/>
    </source>
</evidence>
<dbReference type="SUPFAM" id="SSF50978">
    <property type="entry name" value="WD40 repeat-like"/>
    <property type="match status" value="1"/>
</dbReference>
<feature type="repeat" description="WD" evidence="1">
    <location>
        <begin position="19"/>
        <end position="51"/>
    </location>
</feature>
<dbReference type="AlphaFoldDB" id="A0AAD7VIK6"/>
<dbReference type="GO" id="GO:0000209">
    <property type="term" value="P:protein polyubiquitination"/>
    <property type="evidence" value="ECO:0007669"/>
    <property type="project" value="TreeGrafter"/>
</dbReference>
<sequence>MPCVKAFDMWSAGNTSVTFRGHSDYVKCCWFSLQDQELYTGGKHREILVWSPSRLITDEVNEKTAEDLDNSSD</sequence>
<dbReference type="EMBL" id="JARAOO010000003">
    <property type="protein sequence ID" value="KAJ7976840.1"/>
    <property type="molecule type" value="Genomic_DNA"/>
</dbReference>
<accession>A0AAD7VIK6</accession>
<dbReference type="GO" id="GO:0006283">
    <property type="term" value="P:transcription-coupled nucleotide-excision repair"/>
    <property type="evidence" value="ECO:0007669"/>
    <property type="project" value="InterPro"/>
</dbReference>
<dbReference type="InterPro" id="IPR001680">
    <property type="entry name" value="WD40_rpt"/>
</dbReference>
<name>A0AAD7VIK6_QUISA</name>
<dbReference type="Gene3D" id="2.130.10.10">
    <property type="entry name" value="YVTN repeat-like/Quinoprotein amine dehydrogenase"/>
    <property type="match status" value="1"/>
</dbReference>
<reference evidence="2" key="1">
    <citation type="journal article" date="2023" name="Science">
        <title>Elucidation of the pathway for biosynthesis of saponin adjuvants from the soapbark tree.</title>
        <authorList>
            <person name="Reed J."/>
            <person name="Orme A."/>
            <person name="El-Demerdash A."/>
            <person name="Owen C."/>
            <person name="Martin L.B.B."/>
            <person name="Misra R.C."/>
            <person name="Kikuchi S."/>
            <person name="Rejzek M."/>
            <person name="Martin A.C."/>
            <person name="Harkess A."/>
            <person name="Leebens-Mack J."/>
            <person name="Louveau T."/>
            <person name="Stephenson M.J."/>
            <person name="Osbourn A."/>
        </authorList>
    </citation>
    <scope>NUCLEOTIDE SEQUENCE</scope>
    <source>
        <strain evidence="2">S10</strain>
    </source>
</reference>
<proteinExistence type="predicted"/>
<protein>
    <submittedName>
        <fullName evidence="2">DNA excision repair protein ERCC-8-like</fullName>
    </submittedName>
</protein>
<dbReference type="Proteomes" id="UP001163823">
    <property type="component" value="Chromosome 3"/>
</dbReference>
<dbReference type="KEGG" id="qsa:O6P43_006561"/>
<organism evidence="2 3">
    <name type="scientific">Quillaja saponaria</name>
    <name type="common">Soap bark tree</name>
    <dbReference type="NCBI Taxonomy" id="32244"/>
    <lineage>
        <taxon>Eukaryota</taxon>
        <taxon>Viridiplantae</taxon>
        <taxon>Streptophyta</taxon>
        <taxon>Embryophyta</taxon>
        <taxon>Tracheophyta</taxon>
        <taxon>Spermatophyta</taxon>
        <taxon>Magnoliopsida</taxon>
        <taxon>eudicotyledons</taxon>
        <taxon>Gunneridae</taxon>
        <taxon>Pentapetalae</taxon>
        <taxon>rosids</taxon>
        <taxon>fabids</taxon>
        <taxon>Fabales</taxon>
        <taxon>Quillajaceae</taxon>
        <taxon>Quillaja</taxon>
    </lineage>
</organism>
<dbReference type="PANTHER" id="PTHR46202:SF1">
    <property type="entry name" value="DNA EXCISION REPAIR PROTEIN ERCC-8"/>
    <property type="match status" value="1"/>
</dbReference>
<dbReference type="PANTHER" id="PTHR46202">
    <property type="entry name" value="DNA EXCISION REPAIR PROTEIN ERCC-8"/>
    <property type="match status" value="1"/>
</dbReference>
<dbReference type="GO" id="GO:0031464">
    <property type="term" value="C:Cul4A-RING E3 ubiquitin ligase complex"/>
    <property type="evidence" value="ECO:0007669"/>
    <property type="project" value="TreeGrafter"/>
</dbReference>
<evidence type="ECO:0000313" key="3">
    <source>
        <dbReference type="Proteomes" id="UP001163823"/>
    </source>
</evidence>
<gene>
    <name evidence="2" type="ORF">O6P43_006561</name>
</gene>